<sequence length="504" mass="52743">MVARLRHRPVGGVRTGRPPRADTARPPPPGPHPRPYAAARPGGRAGAGPRAARRHRGPTALAERDGQPRSALHRRRHRGGSAAQRAAVRARRTAVIRLLADRLLPAPGAPRLLAASWLIKTLGSGLYLPTSVLFFTRVAGFSTGRVAFGLTLAGLISLAGAVPLGSLADRYGPRLTYGVLLAVQFVTMAGLALVRSYAVFLALIIVFTLAEQGSSAARGALIAAVGEGAERVRLRAYLRVVTNVGVAIGAGLAAVAIGAGTTTAYTVLLLGTALTFLAAAIPLRWLDADSVMGDAEMPSPSRWQVFRDVRYLWVTVLCGVLSLQAQVLSFAVPLWVVDHTSAPTLTVSVIVVINAAMVILLQIRASRGAEDNTRAGRLCRRAGLSLLAACVVVVFTHATSPWAATVLLTAFAVLLTAGELWTSAGSFGLSFTLAPEGAHGQYQGFFSLGRGLATAIAPWLLSTLCLSDDGGRGWLALGALFAVAGVLMPFAVRRSPVRVVADSV</sequence>
<feature type="region of interest" description="Disordered" evidence="7">
    <location>
        <begin position="1"/>
        <end position="86"/>
    </location>
</feature>
<dbReference type="Proteomes" id="UP001197114">
    <property type="component" value="Unassembled WGS sequence"/>
</dbReference>
<feature type="transmembrane region" description="Helical" evidence="8">
    <location>
        <begin position="382"/>
        <end position="400"/>
    </location>
</feature>
<keyword evidence="5 8" id="KW-1133">Transmembrane helix</keyword>
<keyword evidence="2" id="KW-0813">Transport</keyword>
<evidence type="ECO:0000313" key="10">
    <source>
        <dbReference type="Proteomes" id="UP001197114"/>
    </source>
</evidence>
<dbReference type="PANTHER" id="PTHR23517:SF2">
    <property type="entry name" value="MULTIDRUG RESISTANCE PROTEIN MDTH"/>
    <property type="match status" value="1"/>
</dbReference>
<comment type="caution">
    <text evidence="9">The sequence shown here is derived from an EMBL/GenBank/DDBJ whole genome shotgun (WGS) entry which is preliminary data.</text>
</comment>
<evidence type="ECO:0000256" key="2">
    <source>
        <dbReference type="ARBA" id="ARBA00022448"/>
    </source>
</evidence>
<evidence type="ECO:0000313" key="9">
    <source>
        <dbReference type="EMBL" id="MBW5420715.1"/>
    </source>
</evidence>
<keyword evidence="3" id="KW-1003">Cell membrane</keyword>
<protein>
    <submittedName>
        <fullName evidence="9">MFS transporter</fullName>
    </submittedName>
</protein>
<dbReference type="InterPro" id="IPR036259">
    <property type="entry name" value="MFS_trans_sf"/>
</dbReference>
<evidence type="ECO:0000256" key="1">
    <source>
        <dbReference type="ARBA" id="ARBA00004651"/>
    </source>
</evidence>
<accession>A0ABS6YH32</accession>
<dbReference type="InterPro" id="IPR050171">
    <property type="entry name" value="MFS_Transporters"/>
</dbReference>
<evidence type="ECO:0000256" key="4">
    <source>
        <dbReference type="ARBA" id="ARBA00022692"/>
    </source>
</evidence>
<feature type="transmembrane region" description="Helical" evidence="8">
    <location>
        <begin position="263"/>
        <end position="283"/>
    </location>
</feature>
<dbReference type="PANTHER" id="PTHR23517">
    <property type="entry name" value="RESISTANCE PROTEIN MDTM, PUTATIVE-RELATED-RELATED"/>
    <property type="match status" value="1"/>
</dbReference>
<evidence type="ECO:0000256" key="3">
    <source>
        <dbReference type="ARBA" id="ARBA00022475"/>
    </source>
</evidence>
<feature type="transmembrane region" description="Helical" evidence="8">
    <location>
        <begin position="406"/>
        <end position="430"/>
    </location>
</feature>
<dbReference type="Gene3D" id="1.20.1250.20">
    <property type="entry name" value="MFS general substrate transporter like domains"/>
    <property type="match status" value="1"/>
</dbReference>
<keyword evidence="6 8" id="KW-0472">Membrane</keyword>
<feature type="transmembrane region" description="Helical" evidence="8">
    <location>
        <begin position="311"/>
        <end position="336"/>
    </location>
</feature>
<keyword evidence="4 8" id="KW-0812">Transmembrane</keyword>
<feature type="transmembrane region" description="Helical" evidence="8">
    <location>
        <begin position="473"/>
        <end position="492"/>
    </location>
</feature>
<keyword evidence="10" id="KW-1185">Reference proteome</keyword>
<dbReference type="InterPro" id="IPR011701">
    <property type="entry name" value="MFS"/>
</dbReference>
<organism evidence="9 10">
    <name type="scientific">Streptomyces anatolicus</name>
    <dbReference type="NCBI Taxonomy" id="2675858"/>
    <lineage>
        <taxon>Bacteria</taxon>
        <taxon>Bacillati</taxon>
        <taxon>Actinomycetota</taxon>
        <taxon>Actinomycetes</taxon>
        <taxon>Kitasatosporales</taxon>
        <taxon>Streptomycetaceae</taxon>
        <taxon>Streptomyces</taxon>
    </lineage>
</organism>
<gene>
    <name evidence="9" type="ORF">GKQ77_03905</name>
</gene>
<comment type="subcellular location">
    <subcellularLocation>
        <location evidence="1">Cell membrane</location>
        <topology evidence="1">Multi-pass membrane protein</topology>
    </subcellularLocation>
</comment>
<evidence type="ECO:0000256" key="6">
    <source>
        <dbReference type="ARBA" id="ARBA00023136"/>
    </source>
</evidence>
<feature type="compositionally biased region" description="Low complexity" evidence="7">
    <location>
        <begin position="35"/>
        <end position="50"/>
    </location>
</feature>
<feature type="transmembrane region" description="Helical" evidence="8">
    <location>
        <begin position="342"/>
        <end position="361"/>
    </location>
</feature>
<dbReference type="SUPFAM" id="SSF103473">
    <property type="entry name" value="MFS general substrate transporter"/>
    <property type="match status" value="1"/>
</dbReference>
<dbReference type="EMBL" id="WMBF01000018">
    <property type="protein sequence ID" value="MBW5420715.1"/>
    <property type="molecule type" value="Genomic_DNA"/>
</dbReference>
<feature type="compositionally biased region" description="Pro residues" evidence="7">
    <location>
        <begin position="25"/>
        <end position="34"/>
    </location>
</feature>
<evidence type="ECO:0000256" key="7">
    <source>
        <dbReference type="SAM" id="MobiDB-lite"/>
    </source>
</evidence>
<feature type="transmembrane region" description="Helical" evidence="8">
    <location>
        <begin position="442"/>
        <end position="461"/>
    </location>
</feature>
<dbReference type="Pfam" id="PF07690">
    <property type="entry name" value="MFS_1"/>
    <property type="match status" value="1"/>
</dbReference>
<name>A0ABS6YH32_9ACTN</name>
<reference evidence="9 10" key="1">
    <citation type="submission" date="2019-11" db="EMBL/GenBank/DDBJ databases">
        <authorList>
            <person name="Ay H."/>
        </authorList>
    </citation>
    <scope>NUCLEOTIDE SEQUENCE [LARGE SCALE GENOMIC DNA]</scope>
    <source>
        <strain evidence="9 10">BG9H</strain>
    </source>
</reference>
<feature type="transmembrane region" description="Helical" evidence="8">
    <location>
        <begin position="147"/>
        <end position="168"/>
    </location>
</feature>
<proteinExistence type="predicted"/>
<evidence type="ECO:0000256" key="8">
    <source>
        <dbReference type="SAM" id="Phobius"/>
    </source>
</evidence>
<feature type="transmembrane region" description="Helical" evidence="8">
    <location>
        <begin position="236"/>
        <end position="257"/>
    </location>
</feature>
<evidence type="ECO:0000256" key="5">
    <source>
        <dbReference type="ARBA" id="ARBA00022989"/>
    </source>
</evidence>